<keyword evidence="2 5" id="KW-0812">Transmembrane</keyword>
<dbReference type="PANTHER" id="PTHR38480:SF1">
    <property type="entry name" value="SLR0254 PROTEIN"/>
    <property type="match status" value="1"/>
</dbReference>
<dbReference type="InterPro" id="IPR010432">
    <property type="entry name" value="RDD"/>
</dbReference>
<gene>
    <name evidence="7" type="ORF">NEE01_04875</name>
</gene>
<evidence type="ECO:0000259" key="6">
    <source>
        <dbReference type="Pfam" id="PF06271"/>
    </source>
</evidence>
<feature type="transmembrane region" description="Helical" evidence="5">
    <location>
        <begin position="153"/>
        <end position="172"/>
    </location>
</feature>
<reference evidence="7" key="1">
    <citation type="submission" date="2022-06" db="EMBL/GenBank/DDBJ databases">
        <title>Sphingomonas sp. nov. isolated from rhizosphere soil of tomato.</title>
        <authorList>
            <person name="Dong H."/>
            <person name="Gao R."/>
        </authorList>
    </citation>
    <scope>NUCLEOTIDE SEQUENCE</scope>
    <source>
        <strain evidence="7">MMSM24</strain>
    </source>
</reference>
<protein>
    <submittedName>
        <fullName evidence="7">RDD family protein</fullName>
    </submittedName>
</protein>
<dbReference type="PANTHER" id="PTHR38480">
    <property type="entry name" value="SLR0254 PROTEIN"/>
    <property type="match status" value="1"/>
</dbReference>
<evidence type="ECO:0000256" key="5">
    <source>
        <dbReference type="SAM" id="Phobius"/>
    </source>
</evidence>
<feature type="domain" description="RDD" evidence="6">
    <location>
        <begin position="37"/>
        <end position="185"/>
    </location>
</feature>
<keyword evidence="3 5" id="KW-1133">Transmembrane helix</keyword>
<feature type="transmembrane region" description="Helical" evidence="5">
    <location>
        <begin position="73"/>
        <end position="92"/>
    </location>
</feature>
<comment type="subcellular location">
    <subcellularLocation>
        <location evidence="1">Membrane</location>
        <topology evidence="1">Multi-pass membrane protein</topology>
    </subcellularLocation>
</comment>
<organism evidence="7 8">
    <name type="scientific">Sphingomonas lycopersici</name>
    <dbReference type="NCBI Taxonomy" id="2951807"/>
    <lineage>
        <taxon>Bacteria</taxon>
        <taxon>Pseudomonadati</taxon>
        <taxon>Pseudomonadota</taxon>
        <taxon>Alphaproteobacteria</taxon>
        <taxon>Sphingomonadales</taxon>
        <taxon>Sphingomonadaceae</taxon>
        <taxon>Sphingomonas</taxon>
    </lineage>
</organism>
<evidence type="ECO:0000313" key="8">
    <source>
        <dbReference type="Proteomes" id="UP001165565"/>
    </source>
</evidence>
<dbReference type="AlphaFoldDB" id="A0AA41ZBZ6"/>
<evidence type="ECO:0000313" key="7">
    <source>
        <dbReference type="EMBL" id="MCW6534114.1"/>
    </source>
</evidence>
<dbReference type="GO" id="GO:0016020">
    <property type="term" value="C:membrane"/>
    <property type="evidence" value="ECO:0007669"/>
    <property type="project" value="UniProtKB-SubCell"/>
</dbReference>
<comment type="caution">
    <text evidence="7">The sequence shown here is derived from an EMBL/GenBank/DDBJ whole genome shotgun (WGS) entry which is preliminary data.</text>
</comment>
<keyword evidence="8" id="KW-1185">Reference proteome</keyword>
<accession>A0AA41ZBZ6</accession>
<sequence length="289" mass="31235">MRWPFGPRRARAAGPDALRRTFITPEGVDLRLELGATGARIAAFALDVALILVILVVATLVIGWAAIATRSELLVILWLIGAFMLRNGWFVLFEMSGRGATPGKRAMGLRVVARDGARLTAGAVIARNALREIELFLPLSFLAAQTAQGTADAFLALFALAWSGIFLFFPLFNRDRLRAGDLVAGTWVIHAPGGKLAADIGPAPDRARRHFSDAALALYGVYELQTLEDVLRGGRPSAVATVAATIRRKAHIADDGDDLGFLTDYYLALCARLESGLLVGRRRQNKFGN</sequence>
<evidence type="ECO:0000256" key="1">
    <source>
        <dbReference type="ARBA" id="ARBA00004141"/>
    </source>
</evidence>
<keyword evidence="4 5" id="KW-0472">Membrane</keyword>
<evidence type="ECO:0000256" key="3">
    <source>
        <dbReference type="ARBA" id="ARBA00022989"/>
    </source>
</evidence>
<evidence type="ECO:0000256" key="4">
    <source>
        <dbReference type="ARBA" id="ARBA00023136"/>
    </source>
</evidence>
<evidence type="ECO:0000256" key="2">
    <source>
        <dbReference type="ARBA" id="ARBA00022692"/>
    </source>
</evidence>
<dbReference type="Proteomes" id="UP001165565">
    <property type="component" value="Unassembled WGS sequence"/>
</dbReference>
<dbReference type="RefSeq" id="WP_265268076.1">
    <property type="nucleotide sequence ID" value="NZ_JANFAV010000002.1"/>
</dbReference>
<dbReference type="EMBL" id="JANFAV010000002">
    <property type="protein sequence ID" value="MCW6534114.1"/>
    <property type="molecule type" value="Genomic_DNA"/>
</dbReference>
<dbReference type="Pfam" id="PF06271">
    <property type="entry name" value="RDD"/>
    <property type="match status" value="1"/>
</dbReference>
<name>A0AA41ZBZ6_9SPHN</name>
<proteinExistence type="predicted"/>
<feature type="transmembrane region" description="Helical" evidence="5">
    <location>
        <begin position="41"/>
        <end position="66"/>
    </location>
</feature>